<dbReference type="EMBL" id="MLJW01003510">
    <property type="protein sequence ID" value="OIQ71901.1"/>
    <property type="molecule type" value="Genomic_DNA"/>
</dbReference>
<proteinExistence type="predicted"/>
<comment type="caution">
    <text evidence="1">The sequence shown here is derived from an EMBL/GenBank/DDBJ whole genome shotgun (WGS) entry which is preliminary data.</text>
</comment>
<name>A0A1J5Q7I2_9ZZZZ</name>
<accession>A0A1J5Q7I2</accession>
<organism evidence="1">
    <name type="scientific">mine drainage metagenome</name>
    <dbReference type="NCBI Taxonomy" id="410659"/>
    <lineage>
        <taxon>unclassified sequences</taxon>
        <taxon>metagenomes</taxon>
        <taxon>ecological metagenomes</taxon>
    </lineage>
</organism>
<evidence type="ECO:0000313" key="1">
    <source>
        <dbReference type="EMBL" id="OIQ71901.1"/>
    </source>
</evidence>
<protein>
    <submittedName>
        <fullName evidence="1">Uncharacterized protein</fullName>
    </submittedName>
</protein>
<sequence>MPGGGVGEQGLADGFEAFEGLGLVLTGGNHLGRGQLGARGGQDGFKDLAPTGRSVRVGQVVTGRVGVVHRDVDVVDVAPAGHRDVQVLPHHAGGGQDVGVVHGDALGAVGGGGIPEVDVRGHVVHGQDDIGPLVAG</sequence>
<gene>
    <name evidence="1" type="ORF">GALL_464800</name>
</gene>
<dbReference type="AlphaFoldDB" id="A0A1J5Q7I2"/>
<reference evidence="1" key="1">
    <citation type="submission" date="2016-10" db="EMBL/GenBank/DDBJ databases">
        <title>Sequence of Gallionella enrichment culture.</title>
        <authorList>
            <person name="Poehlein A."/>
            <person name="Muehling M."/>
            <person name="Daniel R."/>
        </authorList>
    </citation>
    <scope>NUCLEOTIDE SEQUENCE</scope>
</reference>